<dbReference type="Proteomes" id="UP001493487">
    <property type="component" value="Unassembled WGS sequence"/>
</dbReference>
<name>A0ABV1KYT0_9BACL</name>
<accession>A0ABV1KYT0</accession>
<protein>
    <submittedName>
        <fullName evidence="1">Uncharacterized protein</fullName>
    </submittedName>
</protein>
<evidence type="ECO:0000313" key="2">
    <source>
        <dbReference type="Proteomes" id="UP001493487"/>
    </source>
</evidence>
<gene>
    <name evidence="1" type="ORF">QJS35_22695</name>
</gene>
<reference evidence="1 2" key="1">
    <citation type="journal article" date="2023" name="Genome Announc.">
        <title>Pan-Genome Analyses of the Genus Cohnella and Proposal of the Novel Species Cohnella silvisoli sp. nov., Isolated from Forest Soil.</title>
        <authorList>
            <person name="Wang C."/>
            <person name="Mao L."/>
            <person name="Bao G."/>
            <person name="Zhu H."/>
        </authorList>
    </citation>
    <scope>NUCLEOTIDE SEQUENCE [LARGE SCALE GENOMIC DNA]</scope>
    <source>
        <strain evidence="1 2">NL03-T5-1</strain>
    </source>
</reference>
<organism evidence="1 2">
    <name type="scientific">Cohnella silvisoli</name>
    <dbReference type="NCBI Taxonomy" id="2873699"/>
    <lineage>
        <taxon>Bacteria</taxon>
        <taxon>Bacillati</taxon>
        <taxon>Bacillota</taxon>
        <taxon>Bacilli</taxon>
        <taxon>Bacillales</taxon>
        <taxon>Paenibacillaceae</taxon>
        <taxon>Cohnella</taxon>
    </lineage>
</organism>
<sequence length="108" mass="12166">MSVIRRNFAEDRRVCDAASHGPWLVAEGISTQIRQPNVSNRRRIVLPPDANGINDARFIAEAREGWPAALAEIERLRGVLERMDDRKSPMMPRSAMAHLAREALDYGT</sequence>
<proteinExistence type="predicted"/>
<evidence type="ECO:0000313" key="1">
    <source>
        <dbReference type="EMBL" id="MEQ4485200.1"/>
    </source>
</evidence>
<keyword evidence="2" id="KW-1185">Reference proteome</keyword>
<comment type="caution">
    <text evidence="1">The sequence shown here is derived from an EMBL/GenBank/DDBJ whole genome shotgun (WGS) entry which is preliminary data.</text>
</comment>
<dbReference type="RefSeq" id="WP_232187366.1">
    <property type="nucleotide sequence ID" value="NZ_JAIOAP010000012.1"/>
</dbReference>
<dbReference type="EMBL" id="JASKHM010000014">
    <property type="protein sequence ID" value="MEQ4485200.1"/>
    <property type="molecule type" value="Genomic_DNA"/>
</dbReference>